<dbReference type="InterPro" id="IPR002941">
    <property type="entry name" value="DNA_methylase_N4/N6"/>
</dbReference>
<evidence type="ECO:0000256" key="6">
    <source>
        <dbReference type="ARBA" id="ARBA00047942"/>
    </source>
</evidence>
<dbReference type="PRINTS" id="PR00506">
    <property type="entry name" value="D21N6MTFRASE"/>
</dbReference>
<dbReference type="Pfam" id="PF01555">
    <property type="entry name" value="N6_N4_Mtase"/>
    <property type="match status" value="1"/>
</dbReference>
<dbReference type="GO" id="GO:0008170">
    <property type="term" value="F:N-methyltransferase activity"/>
    <property type="evidence" value="ECO:0007669"/>
    <property type="project" value="InterPro"/>
</dbReference>
<dbReference type="EMBL" id="ABCS01000145">
    <property type="protein sequence ID" value="EDM74176.1"/>
    <property type="molecule type" value="Genomic_DNA"/>
</dbReference>
<name>A6GIX9_9BACT</name>
<dbReference type="GO" id="GO:0009007">
    <property type="term" value="F:site-specific DNA-methyltransferase (adenine-specific) activity"/>
    <property type="evidence" value="ECO:0007669"/>
    <property type="project" value="UniProtKB-EC"/>
</dbReference>
<dbReference type="RefSeq" id="WP_006976665.1">
    <property type="nucleotide sequence ID" value="NZ_ABCS01000145.1"/>
</dbReference>
<accession>A6GIX9</accession>
<sequence>MSGAGDRGGRADGIELIWPGKYVDGERAPLLDRGAKLELRERLGGSTPDDPLDGDALILGDNLLALEALARDRPGSADLIYIDPPFATGSRFSLIRRVGSKREGDEAELRLPAFDDAWEGGPAGLLRMLDPRLRLLHRLLAPTGSLYVHVDPTVGHAVKLLLDEIFGPECFQREIVWRIGWLSGFKTKARNWIRNHDLIFFYVKDPRAFTFNKRYVPHPPGYKRRDGKPSKAPGVAIEDVWNANAVEAELSGRESLDSIQIKSFSKEKTGWATQKNESLLRRIIEASSNPGDRVVDVFAGSGTAAVVAAELGRRFWACDRAEAAVQIGRGRLLEAARGGFCVLELDAREAELELAGLDAGALETWVLEQLEAEPAADERHPWIVGRRGEVTVALAPSTELVTAAAIEGLERALAGQRFELAALCWAAGACASGVSLQITRGMFEASGRATTWAAGGQALRERPQILARVVAGESGVHVELDGVTWRGAEALPEGLRDRGPRETVLGWSVASQRAPERPLWVCWRARGRGELASVSAVLPRGSGPWRVVVEDLLGGRTSLLLDAPVSKEG</sequence>
<keyword evidence="5" id="KW-0949">S-adenosyl-L-methionine</keyword>
<gene>
    <name evidence="8" type="ORF">PPSIR1_17875</name>
</gene>
<dbReference type="EC" id="2.1.1.72" evidence="2"/>
<keyword evidence="3 8" id="KW-0489">Methyltransferase</keyword>
<comment type="catalytic activity">
    <reaction evidence="6">
        <text>a 2'-deoxyadenosine in DNA + S-adenosyl-L-methionine = an N(6)-methyl-2'-deoxyadenosine in DNA + S-adenosyl-L-homocysteine + H(+)</text>
        <dbReference type="Rhea" id="RHEA:15197"/>
        <dbReference type="Rhea" id="RHEA-COMP:12418"/>
        <dbReference type="Rhea" id="RHEA-COMP:12419"/>
        <dbReference type="ChEBI" id="CHEBI:15378"/>
        <dbReference type="ChEBI" id="CHEBI:57856"/>
        <dbReference type="ChEBI" id="CHEBI:59789"/>
        <dbReference type="ChEBI" id="CHEBI:90615"/>
        <dbReference type="ChEBI" id="CHEBI:90616"/>
        <dbReference type="EC" id="2.1.1.72"/>
    </reaction>
</comment>
<comment type="caution">
    <text evidence="8">The sequence shown here is derived from an EMBL/GenBank/DDBJ whole genome shotgun (WGS) entry which is preliminary data.</text>
</comment>
<evidence type="ECO:0000259" key="7">
    <source>
        <dbReference type="Pfam" id="PF01555"/>
    </source>
</evidence>
<comment type="similarity">
    <text evidence="1">Belongs to the N(4)/N(6)-methyltransferase family.</text>
</comment>
<protein>
    <recommendedName>
        <fullName evidence="2">site-specific DNA-methyltransferase (adenine-specific)</fullName>
        <ecNumber evidence="2">2.1.1.72</ecNumber>
    </recommendedName>
</protein>
<dbReference type="GO" id="GO:0003677">
    <property type="term" value="F:DNA binding"/>
    <property type="evidence" value="ECO:0007669"/>
    <property type="project" value="InterPro"/>
</dbReference>
<evidence type="ECO:0000256" key="1">
    <source>
        <dbReference type="ARBA" id="ARBA00006594"/>
    </source>
</evidence>
<evidence type="ECO:0000313" key="9">
    <source>
        <dbReference type="Proteomes" id="UP000005801"/>
    </source>
</evidence>
<reference evidence="8 9" key="1">
    <citation type="submission" date="2007-06" db="EMBL/GenBank/DDBJ databases">
        <authorList>
            <person name="Shimkets L."/>
            <person name="Ferriera S."/>
            <person name="Johnson J."/>
            <person name="Kravitz S."/>
            <person name="Beeson K."/>
            <person name="Sutton G."/>
            <person name="Rogers Y.-H."/>
            <person name="Friedman R."/>
            <person name="Frazier M."/>
            <person name="Venter J.C."/>
        </authorList>
    </citation>
    <scope>NUCLEOTIDE SEQUENCE [LARGE SCALE GENOMIC DNA]</scope>
    <source>
        <strain evidence="8 9">SIR-1</strain>
    </source>
</reference>
<dbReference type="PROSITE" id="PS00092">
    <property type="entry name" value="N6_MTASE"/>
    <property type="match status" value="1"/>
</dbReference>
<evidence type="ECO:0000313" key="8">
    <source>
        <dbReference type="EMBL" id="EDM74176.1"/>
    </source>
</evidence>
<evidence type="ECO:0000256" key="2">
    <source>
        <dbReference type="ARBA" id="ARBA00011900"/>
    </source>
</evidence>
<proteinExistence type="inferred from homology"/>
<keyword evidence="9" id="KW-1185">Reference proteome</keyword>
<dbReference type="InterPro" id="IPR002295">
    <property type="entry name" value="N4/N6-MTase_EcoPI_Mod-like"/>
</dbReference>
<evidence type="ECO:0000256" key="5">
    <source>
        <dbReference type="ARBA" id="ARBA00022691"/>
    </source>
</evidence>
<evidence type="ECO:0000256" key="4">
    <source>
        <dbReference type="ARBA" id="ARBA00022679"/>
    </source>
</evidence>
<keyword evidence="4 8" id="KW-0808">Transferase</keyword>
<dbReference type="STRING" id="391625.PPSIR1_17875"/>
<dbReference type="AlphaFoldDB" id="A6GIX9"/>
<dbReference type="InterPro" id="IPR029063">
    <property type="entry name" value="SAM-dependent_MTases_sf"/>
</dbReference>
<dbReference type="Gene3D" id="3.40.50.150">
    <property type="entry name" value="Vaccinia Virus protein VP39"/>
    <property type="match status" value="1"/>
</dbReference>
<dbReference type="eggNOG" id="COG2189">
    <property type="taxonomic scope" value="Bacteria"/>
</dbReference>
<dbReference type="SUPFAM" id="SSF53335">
    <property type="entry name" value="S-adenosyl-L-methionine-dependent methyltransferases"/>
    <property type="match status" value="1"/>
</dbReference>
<evidence type="ECO:0000256" key="3">
    <source>
        <dbReference type="ARBA" id="ARBA00022603"/>
    </source>
</evidence>
<dbReference type="GO" id="GO:0032259">
    <property type="term" value="P:methylation"/>
    <property type="evidence" value="ECO:0007669"/>
    <property type="project" value="UniProtKB-KW"/>
</dbReference>
<dbReference type="Proteomes" id="UP000005801">
    <property type="component" value="Unassembled WGS sequence"/>
</dbReference>
<dbReference type="InterPro" id="IPR002052">
    <property type="entry name" value="DNA_methylase_N6_adenine_CS"/>
</dbReference>
<feature type="domain" description="DNA methylase N-4/N-6" evidence="7">
    <location>
        <begin position="78"/>
        <end position="327"/>
    </location>
</feature>
<dbReference type="CDD" id="cd02440">
    <property type="entry name" value="AdoMet_MTases"/>
    <property type="match status" value="1"/>
</dbReference>
<organism evidence="8 9">
    <name type="scientific">Plesiocystis pacifica SIR-1</name>
    <dbReference type="NCBI Taxonomy" id="391625"/>
    <lineage>
        <taxon>Bacteria</taxon>
        <taxon>Pseudomonadati</taxon>
        <taxon>Myxococcota</taxon>
        <taxon>Polyangia</taxon>
        <taxon>Nannocystales</taxon>
        <taxon>Nannocystaceae</taxon>
        <taxon>Plesiocystis</taxon>
    </lineage>
</organism>